<feature type="compositionally biased region" description="Low complexity" evidence="1">
    <location>
        <begin position="603"/>
        <end position="619"/>
    </location>
</feature>
<comment type="caution">
    <text evidence="2">The sequence shown here is derived from an EMBL/GenBank/DDBJ whole genome shotgun (WGS) entry which is preliminary data.</text>
</comment>
<feature type="compositionally biased region" description="Polar residues" evidence="1">
    <location>
        <begin position="931"/>
        <end position="959"/>
    </location>
</feature>
<evidence type="ECO:0000313" key="2">
    <source>
        <dbReference type="EMBL" id="RZF20673.1"/>
    </source>
</evidence>
<name>A0ABY0IF14_9BACT</name>
<reference evidence="3" key="1">
    <citation type="journal article" date="2019" name="Int. J. Syst. Evol. Microbiol.">
        <title>Halobacteriovorax valvorus sp. nov., a novel prokaryotic predator isolated from coastal seawater of China.</title>
        <authorList>
            <person name="Chen M.-X."/>
        </authorList>
    </citation>
    <scope>NUCLEOTIDE SEQUENCE [LARGE SCALE GENOMIC DNA]</scope>
    <source>
        <strain evidence="3">BL9</strain>
    </source>
</reference>
<dbReference type="RefSeq" id="WP_115362729.1">
    <property type="nucleotide sequence ID" value="NZ_QDKL01000003.1"/>
</dbReference>
<dbReference type="EMBL" id="QDKL01000003">
    <property type="protein sequence ID" value="RZF20673.1"/>
    <property type="molecule type" value="Genomic_DNA"/>
</dbReference>
<evidence type="ECO:0000256" key="1">
    <source>
        <dbReference type="SAM" id="MobiDB-lite"/>
    </source>
</evidence>
<organism evidence="2 3">
    <name type="scientific">Halobacteriovorax vibrionivorans</name>
    <dbReference type="NCBI Taxonomy" id="2152716"/>
    <lineage>
        <taxon>Bacteria</taxon>
        <taxon>Pseudomonadati</taxon>
        <taxon>Bdellovibrionota</taxon>
        <taxon>Bacteriovoracia</taxon>
        <taxon>Bacteriovoracales</taxon>
        <taxon>Halobacteriovoraceae</taxon>
        <taxon>Halobacteriovorax</taxon>
    </lineage>
</organism>
<accession>A0ABY0IF14</accession>
<feature type="compositionally biased region" description="Low complexity" evidence="1">
    <location>
        <begin position="503"/>
        <end position="524"/>
    </location>
</feature>
<feature type="compositionally biased region" description="Low complexity" evidence="1">
    <location>
        <begin position="906"/>
        <end position="916"/>
    </location>
</feature>
<proteinExistence type="predicted"/>
<keyword evidence="3" id="KW-1185">Reference proteome</keyword>
<gene>
    <name evidence="2" type="ORF">DAY19_11855</name>
</gene>
<sequence>MIRNSVKTIFTSLLLQLTLIVNSYSFAQLSLQAENSVPDEVVVEITQLYLASAKSLCTDASGRWRSDAVALPSSIVESIESSSERKLGDDEKAINCPDFLALEVASIKDGAQGLEAEEFYACATQDWNVMDQLTLARDMDLVLEEIYECKGKSQPTSECVNDLICNAASTVSFGLGDVITEKLGMECPKSTDTNCLSTAWNGLVKNLIGTAEFFWDVAAGGFSWIGNKIGNFFSGSEEAEDAASDKLHLLSSAEESFVDKLLDDPVNTLKDGFANLMTGIGNYITESIYDNFACAKFEKDANGEDTCVEPVTSFECATCGQKLNMACGIVGVVGGEVLIGLLTAGTINAAKVAGKGIMVGARAVSKSRLFSPMGKAIKIAGVAGAKIVQTGKGFAVKIGPRVVNLQKNKLVKAFSMAAKLTGKTAMYGGKKVAQAVQAYGWAADKLTAMTMRGVANQLDNIPTAFNGYLGKTLDFATKRRASTALATSSDALRRGANYFDGASSVSSQASKASDATDSTASASRNADDSPKQGELFDENGKATAQADNGGVQAKEPEQGRLFDENGKVTAQADNGGVQTKAPEQGSLFDEHGNVTMEADNRLSRQSSNTSITSSSRPISENFNGVDDFRTMVSRDDVVNPNIDFHFTDDFPMDMMAVKDVRYTADGSGIMISKSSHPEHYKLLEEKGLSPNLNGDIVLKFGDDIDSSIVRHQSTPGAAKDNARIQRAYQFNKPDKSIIERLDETQPTMARPVQDRARLDSVLSDIDNMTQRELNAFYARVDNKIQNGVRLSDYEAAGALFRADLINPSVRFNGAAGNRISPQAYDSALDVIRNRSQSSLTADEIARGPSGKSQSRRAAIEEIMDNDRRSATVAATDSVRNTNPRPSPTEQIGLFDNVDDAVKQSDNATSASTNTNNPPRQLDMFEDGTDALRQSDNSATNGSVGLSRNRNTPQTSTTRNRGLEDNIRATVVAAPAISVNTTTSNNENVAVVEPEIQPVGPTNVDENPDNNSDEDAEFNIKIEYSDNIIKVTHVEPVTACRLQKNIPASVDDDGEEVDAKTTTLGAVENGEEMEVAKERFNFTVSVECKTDGDYKLATTASSNFPDLKISGEARIPIYKCDGDECETETDASGKPFQLRLNPAPLRQFAPPQGNIPGAPVLNTL</sequence>
<protein>
    <submittedName>
        <fullName evidence="2">Uncharacterized protein</fullName>
    </submittedName>
</protein>
<feature type="region of interest" description="Disordered" evidence="1">
    <location>
        <begin position="598"/>
        <end position="621"/>
    </location>
</feature>
<feature type="region of interest" description="Disordered" evidence="1">
    <location>
        <begin position="864"/>
        <end position="892"/>
    </location>
</feature>
<feature type="region of interest" description="Disordered" evidence="1">
    <location>
        <begin position="503"/>
        <end position="536"/>
    </location>
</feature>
<evidence type="ECO:0000313" key="3">
    <source>
        <dbReference type="Proteomes" id="UP000443582"/>
    </source>
</evidence>
<dbReference type="Proteomes" id="UP000443582">
    <property type="component" value="Unassembled WGS sequence"/>
</dbReference>
<feature type="compositionally biased region" description="Polar residues" evidence="1">
    <location>
        <begin position="872"/>
        <end position="889"/>
    </location>
</feature>
<feature type="region of interest" description="Disordered" evidence="1">
    <location>
        <begin position="904"/>
        <end position="964"/>
    </location>
</feature>